<keyword evidence="4" id="KW-1185">Reference proteome</keyword>
<name>A0A392Q623_9FABA</name>
<accession>A0A392Q623</accession>
<dbReference type="PANTHER" id="PTHR47926:SF404">
    <property type="entry name" value="(PPR) REPEAT-CONTAINING PROTEIN, PUTATIVE-RELATED"/>
    <property type="match status" value="1"/>
</dbReference>
<evidence type="ECO:0000313" key="4">
    <source>
        <dbReference type="Proteomes" id="UP000265520"/>
    </source>
</evidence>
<dbReference type="Pfam" id="PF01535">
    <property type="entry name" value="PPR"/>
    <property type="match status" value="4"/>
</dbReference>
<dbReference type="InterPro" id="IPR046960">
    <property type="entry name" value="PPR_At4g14850-like_plant"/>
</dbReference>
<dbReference type="PANTHER" id="PTHR47926">
    <property type="entry name" value="PENTATRICOPEPTIDE REPEAT-CONTAINING PROTEIN"/>
    <property type="match status" value="1"/>
</dbReference>
<dbReference type="Gene3D" id="1.25.40.10">
    <property type="entry name" value="Tetratricopeptide repeat domain"/>
    <property type="match status" value="2"/>
</dbReference>
<dbReference type="InterPro" id="IPR002885">
    <property type="entry name" value="PPR_rpt"/>
</dbReference>
<organism evidence="3 4">
    <name type="scientific">Trifolium medium</name>
    <dbReference type="NCBI Taxonomy" id="97028"/>
    <lineage>
        <taxon>Eukaryota</taxon>
        <taxon>Viridiplantae</taxon>
        <taxon>Streptophyta</taxon>
        <taxon>Embryophyta</taxon>
        <taxon>Tracheophyta</taxon>
        <taxon>Spermatophyta</taxon>
        <taxon>Magnoliopsida</taxon>
        <taxon>eudicotyledons</taxon>
        <taxon>Gunneridae</taxon>
        <taxon>Pentapetalae</taxon>
        <taxon>rosids</taxon>
        <taxon>fabids</taxon>
        <taxon>Fabales</taxon>
        <taxon>Fabaceae</taxon>
        <taxon>Papilionoideae</taxon>
        <taxon>50 kb inversion clade</taxon>
        <taxon>NPAAA clade</taxon>
        <taxon>Hologalegina</taxon>
        <taxon>IRL clade</taxon>
        <taxon>Trifolieae</taxon>
        <taxon>Trifolium</taxon>
    </lineage>
</organism>
<dbReference type="Proteomes" id="UP000265520">
    <property type="component" value="Unassembled WGS sequence"/>
</dbReference>
<feature type="repeat" description="PPR" evidence="2">
    <location>
        <begin position="80"/>
        <end position="114"/>
    </location>
</feature>
<comment type="caution">
    <text evidence="3">The sequence shown here is derived from an EMBL/GenBank/DDBJ whole genome shotgun (WGS) entry which is preliminary data.</text>
</comment>
<evidence type="ECO:0000256" key="1">
    <source>
        <dbReference type="ARBA" id="ARBA00022737"/>
    </source>
</evidence>
<dbReference type="GO" id="GO:0009451">
    <property type="term" value="P:RNA modification"/>
    <property type="evidence" value="ECO:0007669"/>
    <property type="project" value="InterPro"/>
</dbReference>
<protein>
    <submittedName>
        <fullName evidence="3">Pentatricopeptide repeat-containing protein</fullName>
    </submittedName>
</protein>
<keyword evidence="1" id="KW-0677">Repeat</keyword>
<feature type="repeat" description="PPR" evidence="2">
    <location>
        <begin position="144"/>
        <end position="178"/>
    </location>
</feature>
<dbReference type="EMBL" id="LXQA010113544">
    <property type="protein sequence ID" value="MCI19170.1"/>
    <property type="molecule type" value="Genomic_DNA"/>
</dbReference>
<dbReference type="InterPro" id="IPR011990">
    <property type="entry name" value="TPR-like_helical_dom_sf"/>
</dbReference>
<reference evidence="3 4" key="1">
    <citation type="journal article" date="2018" name="Front. Plant Sci.">
        <title>Red Clover (Trifolium pratense) and Zigzag Clover (T. medium) - A Picture of Genomic Similarities and Differences.</title>
        <authorList>
            <person name="Dluhosova J."/>
            <person name="Istvanek J."/>
            <person name="Nedelnik J."/>
            <person name="Repkova J."/>
        </authorList>
    </citation>
    <scope>NUCLEOTIDE SEQUENCE [LARGE SCALE GENOMIC DNA]</scope>
    <source>
        <strain evidence="4">cv. 10/8</strain>
        <tissue evidence="3">Leaf</tissue>
    </source>
</reference>
<dbReference type="AlphaFoldDB" id="A0A392Q623"/>
<dbReference type="GO" id="GO:0003723">
    <property type="term" value="F:RNA binding"/>
    <property type="evidence" value="ECO:0007669"/>
    <property type="project" value="InterPro"/>
</dbReference>
<evidence type="ECO:0000313" key="3">
    <source>
        <dbReference type="EMBL" id="MCI19170.1"/>
    </source>
</evidence>
<feature type="non-terminal residue" evidence="3">
    <location>
        <position position="200"/>
    </location>
</feature>
<evidence type="ECO:0000256" key="2">
    <source>
        <dbReference type="PROSITE-ProRule" id="PRU00708"/>
    </source>
</evidence>
<proteinExistence type="predicted"/>
<sequence length="200" mass="21855">MMALYDAKPNGETFVSLVYACAGLGFPCLGKQLHAQMIVNSWKLDDYDGRLGRSLVRMYSVCGLMDSARSVFEGDLKICDDQSFNSMINGYVQAGQLDKAQELFDMVPIRNKVSSTCMISGYLSVGQVLKACNLFDDMPESDKDPIAWTSMIFGYVQNELIAEAIILFAKMMAQGASPINSTYAVLFGAVGSVAYLDLGQ</sequence>
<dbReference type="NCBIfam" id="TIGR00756">
    <property type="entry name" value="PPR"/>
    <property type="match status" value="2"/>
</dbReference>
<dbReference type="PROSITE" id="PS51375">
    <property type="entry name" value="PPR"/>
    <property type="match status" value="2"/>
</dbReference>